<gene>
    <name evidence="7" type="ORF">JOQ06_005425</name>
</gene>
<feature type="non-terminal residue" evidence="7">
    <location>
        <position position="321"/>
    </location>
</feature>
<feature type="transmembrane region" description="Helical" evidence="6">
    <location>
        <begin position="260"/>
        <end position="281"/>
    </location>
</feature>
<keyword evidence="5 6" id="KW-0472">Membrane</keyword>
<evidence type="ECO:0000256" key="4">
    <source>
        <dbReference type="ARBA" id="ARBA00022989"/>
    </source>
</evidence>
<dbReference type="Gene3D" id="3.30.70.1820">
    <property type="entry name" value="L1 transposable element, RRM domain"/>
    <property type="match status" value="1"/>
</dbReference>
<dbReference type="Pfam" id="PF00335">
    <property type="entry name" value="Tetraspanin"/>
    <property type="match status" value="1"/>
</dbReference>
<evidence type="ECO:0000256" key="5">
    <source>
        <dbReference type="ARBA" id="ARBA00023136"/>
    </source>
</evidence>
<evidence type="ECO:0000256" key="1">
    <source>
        <dbReference type="ARBA" id="ARBA00004141"/>
    </source>
</evidence>
<comment type="caution">
    <text evidence="7">The sequence shown here is derived from an EMBL/GenBank/DDBJ whole genome shotgun (WGS) entry which is preliminary data.</text>
</comment>
<proteinExistence type="inferred from homology"/>
<dbReference type="Proteomes" id="UP001219934">
    <property type="component" value="Unassembled WGS sequence"/>
</dbReference>
<evidence type="ECO:0000256" key="6">
    <source>
        <dbReference type="SAM" id="Phobius"/>
    </source>
</evidence>
<feature type="transmembrane region" description="Helical" evidence="6">
    <location>
        <begin position="218"/>
        <end position="240"/>
    </location>
</feature>
<sequence length="321" mass="36041">MEGNMSLQTLWDAIQQIKTDMLTHIDSKMDPIQSSLSRIHNSLSSLGDQVKHFFFLEQRVRANEDNVHECVARVKQLEKDNSFLMSKVDDLENRSRCSSLRFVGIQESAEGSDIIGFVSRLIPQLLGPDAFPTLLIIERAHRSPTARQNSRASPRAIMIELLNFQDKVKILRLAREKKSLDYNGKHISIYPDFSPELTRRRRSFDPLKRKLCELNMKYFLLYPCTLCLGGLTLLAMGIWVSVDGGSFLQLLGPFSSQAMQFVNVGFFCIAIGAVLVLMGFLGCCGARKESKCLLLTFFSIILSIFIAEVAAGVVALAYSSF</sequence>
<dbReference type="AlphaFoldDB" id="A0AAD6BFN9"/>
<dbReference type="InterPro" id="IPR004244">
    <property type="entry name" value="Transposase_22"/>
</dbReference>
<evidence type="ECO:0000313" key="8">
    <source>
        <dbReference type="Proteomes" id="UP001219934"/>
    </source>
</evidence>
<evidence type="ECO:0000256" key="2">
    <source>
        <dbReference type="ARBA" id="ARBA00006840"/>
    </source>
</evidence>
<evidence type="ECO:0000256" key="3">
    <source>
        <dbReference type="ARBA" id="ARBA00022692"/>
    </source>
</evidence>
<evidence type="ECO:0008006" key="9">
    <source>
        <dbReference type="Google" id="ProtNLM"/>
    </source>
</evidence>
<organism evidence="7 8">
    <name type="scientific">Pogonophryne albipinna</name>
    <dbReference type="NCBI Taxonomy" id="1090488"/>
    <lineage>
        <taxon>Eukaryota</taxon>
        <taxon>Metazoa</taxon>
        <taxon>Chordata</taxon>
        <taxon>Craniata</taxon>
        <taxon>Vertebrata</taxon>
        <taxon>Euteleostomi</taxon>
        <taxon>Actinopterygii</taxon>
        <taxon>Neopterygii</taxon>
        <taxon>Teleostei</taxon>
        <taxon>Neoteleostei</taxon>
        <taxon>Acanthomorphata</taxon>
        <taxon>Eupercaria</taxon>
        <taxon>Perciformes</taxon>
        <taxon>Notothenioidei</taxon>
        <taxon>Pogonophryne</taxon>
    </lineage>
</organism>
<dbReference type="InterPro" id="IPR018499">
    <property type="entry name" value="Tetraspanin/Peripherin"/>
</dbReference>
<reference evidence="7" key="1">
    <citation type="submission" date="2022-11" db="EMBL/GenBank/DDBJ databases">
        <title>Chromosome-level genome of Pogonophryne albipinna.</title>
        <authorList>
            <person name="Jo E."/>
        </authorList>
    </citation>
    <scope>NUCLEOTIDE SEQUENCE</scope>
    <source>
        <strain evidence="7">SGF0006</strain>
        <tissue evidence="7">Muscle</tissue>
    </source>
</reference>
<keyword evidence="8" id="KW-1185">Reference proteome</keyword>
<dbReference type="PRINTS" id="PR00259">
    <property type="entry name" value="TMFOUR"/>
</dbReference>
<dbReference type="EMBL" id="JAPTMU010000005">
    <property type="protein sequence ID" value="KAJ4942913.1"/>
    <property type="molecule type" value="Genomic_DNA"/>
</dbReference>
<keyword evidence="4 6" id="KW-1133">Transmembrane helix</keyword>
<dbReference type="InterPro" id="IPR018503">
    <property type="entry name" value="Tetraspanin_CS"/>
</dbReference>
<comment type="similarity">
    <text evidence="2">Belongs to the tetraspanin (TM4SF) family.</text>
</comment>
<comment type="subcellular location">
    <subcellularLocation>
        <location evidence="1">Membrane</location>
        <topology evidence="1">Multi-pass membrane protein</topology>
    </subcellularLocation>
</comment>
<dbReference type="PROSITE" id="PS00421">
    <property type="entry name" value="TM4_1"/>
    <property type="match status" value="1"/>
</dbReference>
<dbReference type="GO" id="GO:0016020">
    <property type="term" value="C:membrane"/>
    <property type="evidence" value="ECO:0007669"/>
    <property type="project" value="UniProtKB-SubCell"/>
</dbReference>
<feature type="transmembrane region" description="Helical" evidence="6">
    <location>
        <begin position="293"/>
        <end position="318"/>
    </location>
</feature>
<dbReference type="PANTHER" id="PTHR11505">
    <property type="entry name" value="L1 TRANSPOSABLE ELEMENT-RELATED"/>
    <property type="match status" value="1"/>
</dbReference>
<keyword evidence="3 6" id="KW-0812">Transmembrane</keyword>
<name>A0AAD6BFN9_9TELE</name>
<accession>A0AAD6BFN9</accession>
<evidence type="ECO:0000313" key="7">
    <source>
        <dbReference type="EMBL" id="KAJ4942913.1"/>
    </source>
</evidence>
<protein>
    <recommendedName>
        <fullName evidence="9">Tetraspanin</fullName>
    </recommendedName>
</protein>